<feature type="region of interest" description="Disordered" evidence="1">
    <location>
        <begin position="231"/>
        <end position="254"/>
    </location>
</feature>
<feature type="region of interest" description="Disordered" evidence="1">
    <location>
        <begin position="95"/>
        <end position="118"/>
    </location>
</feature>
<evidence type="ECO:0000313" key="3">
    <source>
        <dbReference type="Proteomes" id="UP000683360"/>
    </source>
</evidence>
<feature type="compositionally biased region" description="Polar residues" evidence="1">
    <location>
        <begin position="936"/>
        <end position="947"/>
    </location>
</feature>
<feature type="compositionally biased region" description="Basic and acidic residues" evidence="1">
    <location>
        <begin position="837"/>
        <end position="847"/>
    </location>
</feature>
<feature type="compositionally biased region" description="Basic and acidic residues" evidence="1">
    <location>
        <begin position="949"/>
        <end position="958"/>
    </location>
</feature>
<evidence type="ECO:0000256" key="1">
    <source>
        <dbReference type="SAM" id="MobiDB-lite"/>
    </source>
</evidence>
<feature type="compositionally biased region" description="Basic and acidic residues" evidence="1">
    <location>
        <begin position="782"/>
        <end position="801"/>
    </location>
</feature>
<feature type="compositionally biased region" description="Basic and acidic residues" evidence="1">
    <location>
        <begin position="972"/>
        <end position="1023"/>
    </location>
</feature>
<feature type="region of interest" description="Disordered" evidence="1">
    <location>
        <begin position="618"/>
        <end position="855"/>
    </location>
</feature>
<feature type="compositionally biased region" description="Polar residues" evidence="1">
    <location>
        <begin position="741"/>
        <end position="771"/>
    </location>
</feature>
<feature type="compositionally biased region" description="Polar residues" evidence="1">
    <location>
        <begin position="546"/>
        <end position="581"/>
    </location>
</feature>
<feature type="compositionally biased region" description="Polar residues" evidence="1">
    <location>
        <begin position="471"/>
        <end position="481"/>
    </location>
</feature>
<comment type="caution">
    <text evidence="2">The sequence shown here is derived from an EMBL/GenBank/DDBJ whole genome shotgun (WGS) entry which is preliminary data.</text>
</comment>
<dbReference type="EMBL" id="CAJPWZ010000380">
    <property type="protein sequence ID" value="CAG2192127.1"/>
    <property type="molecule type" value="Genomic_DNA"/>
</dbReference>
<name>A0A8S3Q7V2_MYTED</name>
<feature type="region of interest" description="Disordered" evidence="1">
    <location>
        <begin position="880"/>
        <end position="1023"/>
    </location>
</feature>
<organism evidence="2 3">
    <name type="scientific">Mytilus edulis</name>
    <name type="common">Blue mussel</name>
    <dbReference type="NCBI Taxonomy" id="6550"/>
    <lineage>
        <taxon>Eukaryota</taxon>
        <taxon>Metazoa</taxon>
        <taxon>Spiralia</taxon>
        <taxon>Lophotrochozoa</taxon>
        <taxon>Mollusca</taxon>
        <taxon>Bivalvia</taxon>
        <taxon>Autobranchia</taxon>
        <taxon>Pteriomorphia</taxon>
        <taxon>Mytilida</taxon>
        <taxon>Mytiloidea</taxon>
        <taxon>Mytilidae</taxon>
        <taxon>Mytilinae</taxon>
        <taxon>Mytilus</taxon>
    </lineage>
</organism>
<feature type="compositionally biased region" description="Polar residues" evidence="1">
    <location>
        <begin position="907"/>
        <end position="928"/>
    </location>
</feature>
<dbReference type="AlphaFoldDB" id="A0A8S3Q7V2"/>
<protein>
    <submittedName>
        <fullName evidence="2">Uncharacterized protein</fullName>
    </submittedName>
</protein>
<sequence length="1023" mass="113551">MMWDLQRTKEFMEDETTCGPLCQHPSCWSSSNRKIKGIPHYAPRIPSPDSIETDLPTVKVYNMLGEYGDDEKDLYPAKHYGKPAHTRKSSLPLVKDGMTKSASSGFKPKAPAGTPISVDTKSRTVKKPVKVVEVQEVFDVDDLNSTWDNAFVPKQCLVWVPNPNYKRKVTQDQMASINQLSQGSKPKLLLKDITGDMLPTDLDYDQMSFTRLQNWPIWPVLKKESHYSFISDRRRGRSPPPSSRMITPYSRGTLNYRSQGGRRPQFIFDMEGNPVYAELDELLELPREILIQVLDNAKPSDFTSREAMHELIEKFFPSFDRGISNLTSNSVELLQQKKMNIHEGKSRNLRTGHLIETKPVFHLDEDGVEQPKHIVDAISERSHQPLDSEYVESIRDLYINRKREYNQKKPLPPIVKNQKTKLASISLGLPELPTGVKHTKSFTYNKKNYQHVDLTIAPVPTPPVSVRESESQASEHGTTVRVNIPSVESERKEALHDEAGSTDTPHSSRSGREAAPMHTVSPALSTKVPHAPATTPATHQTPTGTFSRDTTMRSNVQTRGDTREGVSSPTQNIRAPTNSPRLSPEPTGGLDTIKEAQHEGGMDSAHPVSRGGRSVRFSQDVPEVPAPPSSPDREIEGPRSSVTTPMEQPETPKPTSGHTIRSNKSTVNSSVKENSELELKPIVSRLKDPSTVSTPEPWPSVNEADYDMTPSGTNAGLHESSQNTHSSSVNLDSRLALGDPSSRNYTTANSTVRSEASSGTSLTSRNASTKGESPAPPPPSPESKDKKQDNPKSGRKRELLSRESSMAPVIEEKDEEHEDTHVRTLVVEVPPLGQPTEKPKEKNHRTTDTFINIDIPAMTMDELSMEKSRSDVSHMTEIIERPGTEENESSGGTMDGHTINTRDAVLSVQTTSEGEPNTLDPDSQSNMDSAGVTPSMGANESPTSTIPENKLKMEDLKFMDQAADDNDDNDVKDDKETKNETDDKDEKDLEMTEEGGDHAGFKHELQEELEKLSQKDSKEDNAE</sequence>
<feature type="compositionally biased region" description="Low complexity" evidence="1">
    <location>
        <begin position="529"/>
        <end position="545"/>
    </location>
</feature>
<proteinExistence type="predicted"/>
<feature type="compositionally biased region" description="Basic and acidic residues" evidence="1">
    <location>
        <begin position="488"/>
        <end position="499"/>
    </location>
</feature>
<feature type="compositionally biased region" description="Polar residues" evidence="1">
    <location>
        <begin position="710"/>
        <end position="731"/>
    </location>
</feature>
<accession>A0A8S3Q7V2</accession>
<keyword evidence="3" id="KW-1185">Reference proteome</keyword>
<feature type="compositionally biased region" description="Acidic residues" evidence="1">
    <location>
        <begin position="962"/>
        <end position="971"/>
    </location>
</feature>
<gene>
    <name evidence="2" type="ORF">MEDL_7290</name>
</gene>
<evidence type="ECO:0000313" key="2">
    <source>
        <dbReference type="EMBL" id="CAG2192127.1"/>
    </source>
</evidence>
<dbReference type="OrthoDB" id="10033658at2759"/>
<feature type="region of interest" description="Disordered" evidence="1">
    <location>
        <begin position="460"/>
        <end position="593"/>
    </location>
</feature>
<reference evidence="2" key="1">
    <citation type="submission" date="2021-03" db="EMBL/GenBank/DDBJ databases">
        <authorList>
            <person name="Bekaert M."/>
        </authorList>
    </citation>
    <scope>NUCLEOTIDE SEQUENCE</scope>
</reference>
<dbReference type="Proteomes" id="UP000683360">
    <property type="component" value="Unassembled WGS sequence"/>
</dbReference>
<feature type="compositionally biased region" description="Polar residues" evidence="1">
    <location>
        <begin position="653"/>
        <end position="672"/>
    </location>
</feature>